<accession>A0ABV7VPS8</accession>
<sequence length="164" mass="18328">MNFRTVIRWIERGHLEAYKLPGRGDNRIPVESFVAFLKGNNMPIPDDLALGGKVLLLFAENSNQSVEIASAARRAGWDVMVTADPVQFGFLIAQQQPGAIGVSADKDRASVEKVLKDLDGREIVCLCFDSGAHKEAEYQHHWLYYHWPDDQQALINYLTSDVAA</sequence>
<comment type="caution">
    <text evidence="1">The sequence shown here is derived from an EMBL/GenBank/DDBJ whole genome shotgun (WGS) entry which is preliminary data.</text>
</comment>
<keyword evidence="2" id="KW-1185">Reference proteome</keyword>
<reference evidence="2" key="1">
    <citation type="journal article" date="2019" name="Int. J. Syst. Evol. Microbiol.">
        <title>The Global Catalogue of Microorganisms (GCM) 10K type strain sequencing project: providing services to taxonomists for standard genome sequencing and annotation.</title>
        <authorList>
            <consortium name="The Broad Institute Genomics Platform"/>
            <consortium name="The Broad Institute Genome Sequencing Center for Infectious Disease"/>
            <person name="Wu L."/>
            <person name="Ma J."/>
        </authorList>
    </citation>
    <scope>NUCLEOTIDE SEQUENCE [LARGE SCALE GENOMIC DNA]</scope>
    <source>
        <strain evidence="2">KCTC 42424</strain>
    </source>
</reference>
<protein>
    <recommendedName>
        <fullName evidence="3">DNA-binding protein</fullName>
    </recommendedName>
</protein>
<proteinExistence type="predicted"/>
<evidence type="ECO:0008006" key="3">
    <source>
        <dbReference type="Google" id="ProtNLM"/>
    </source>
</evidence>
<dbReference type="RefSeq" id="WP_376865237.1">
    <property type="nucleotide sequence ID" value="NZ_JBHRYB010000005.1"/>
</dbReference>
<evidence type="ECO:0000313" key="1">
    <source>
        <dbReference type="EMBL" id="MFC3679526.1"/>
    </source>
</evidence>
<evidence type="ECO:0000313" key="2">
    <source>
        <dbReference type="Proteomes" id="UP001595722"/>
    </source>
</evidence>
<name>A0ABV7VPS8_9GAMM</name>
<dbReference type="Proteomes" id="UP001595722">
    <property type="component" value="Unassembled WGS sequence"/>
</dbReference>
<dbReference type="EMBL" id="JBHRYB010000005">
    <property type="protein sequence ID" value="MFC3679526.1"/>
    <property type="molecule type" value="Genomic_DNA"/>
</dbReference>
<gene>
    <name evidence="1" type="ORF">ACFOMG_05295</name>
</gene>
<organism evidence="1 2">
    <name type="scientific">Bacterioplanoides pacificum</name>
    <dbReference type="NCBI Taxonomy" id="1171596"/>
    <lineage>
        <taxon>Bacteria</taxon>
        <taxon>Pseudomonadati</taxon>
        <taxon>Pseudomonadota</taxon>
        <taxon>Gammaproteobacteria</taxon>
        <taxon>Oceanospirillales</taxon>
        <taxon>Oceanospirillaceae</taxon>
        <taxon>Bacterioplanoides</taxon>
    </lineage>
</organism>